<feature type="region of interest" description="Disordered" evidence="1">
    <location>
        <begin position="1"/>
        <end position="108"/>
    </location>
</feature>
<feature type="compositionally biased region" description="Acidic residues" evidence="1">
    <location>
        <begin position="25"/>
        <end position="45"/>
    </location>
</feature>
<sequence>MDLRPRALLGRLHDLADRIDPDGQPSDDDEKQELDTASDEADSEPDPAATSTDSVPDTEDDAPSKSVRGSRLPNWWEPNKGELVDVTKEERPAPDPAPAKDREPCDHPNPHAVHARPTGELVAYWCEECETQLEVLEADDEESADGDQVPAKLRDRWRRRGSGTTIYQRPAYHDDKPAPKQSLIQWWLSIDAPTRWLAYNGVALGTGFYLGVPQFFQAETAYLVHAYGSWADWHVFPWYGIAVGIWMLDHRTRGWFPPFALAARVPLISMIVGCLLYGSTDLVL</sequence>
<dbReference type="EMBL" id="JAAKZZ010000034">
    <property type="protein sequence ID" value="NGO67858.1"/>
    <property type="molecule type" value="Genomic_DNA"/>
</dbReference>
<evidence type="ECO:0000256" key="1">
    <source>
        <dbReference type="SAM" id="MobiDB-lite"/>
    </source>
</evidence>
<feature type="compositionally biased region" description="Basic and acidic residues" evidence="1">
    <location>
        <begin position="79"/>
        <end position="108"/>
    </location>
</feature>
<evidence type="ECO:0000313" key="3">
    <source>
        <dbReference type="Proteomes" id="UP000477722"/>
    </source>
</evidence>
<comment type="caution">
    <text evidence="2">The sequence shown here is derived from an EMBL/GenBank/DDBJ whole genome shotgun (WGS) entry which is preliminary data.</text>
</comment>
<proteinExistence type="predicted"/>
<keyword evidence="3" id="KW-1185">Reference proteome</keyword>
<dbReference type="RefSeq" id="WP_165297514.1">
    <property type="nucleotide sequence ID" value="NZ_JAAKZZ010000034.1"/>
</dbReference>
<dbReference type="Proteomes" id="UP000477722">
    <property type="component" value="Unassembled WGS sequence"/>
</dbReference>
<reference evidence="2 3" key="1">
    <citation type="submission" date="2020-02" db="EMBL/GenBank/DDBJ databases">
        <title>Whole-genome analyses of novel actinobacteria.</title>
        <authorList>
            <person name="Sahin N."/>
            <person name="Tatar D."/>
        </authorList>
    </citation>
    <scope>NUCLEOTIDE SEQUENCE [LARGE SCALE GENOMIC DNA]</scope>
    <source>
        <strain evidence="2 3">SB3404</strain>
    </source>
</reference>
<gene>
    <name evidence="2" type="ORF">G5C65_05705</name>
</gene>
<feature type="compositionally biased region" description="Basic and acidic residues" evidence="1">
    <location>
        <begin position="1"/>
        <end position="21"/>
    </location>
</feature>
<protein>
    <submittedName>
        <fullName evidence="2">Uncharacterized protein</fullName>
    </submittedName>
</protein>
<name>A0A6G4WRY0_9ACTN</name>
<evidence type="ECO:0000313" key="2">
    <source>
        <dbReference type="EMBL" id="NGO67858.1"/>
    </source>
</evidence>
<dbReference type="AlphaFoldDB" id="A0A6G4WRY0"/>
<accession>A0A6G4WRY0</accession>
<organism evidence="2 3">
    <name type="scientific">Streptomyces boncukensis</name>
    <dbReference type="NCBI Taxonomy" id="2711219"/>
    <lineage>
        <taxon>Bacteria</taxon>
        <taxon>Bacillati</taxon>
        <taxon>Actinomycetota</taxon>
        <taxon>Actinomycetes</taxon>
        <taxon>Kitasatosporales</taxon>
        <taxon>Streptomycetaceae</taxon>
        <taxon>Streptomyces</taxon>
    </lineage>
</organism>